<dbReference type="RefSeq" id="WP_354635224.1">
    <property type="nucleotide sequence ID" value="NZ_CP159837.1"/>
</dbReference>
<evidence type="ECO:0000313" key="2">
    <source>
        <dbReference type="EMBL" id="XCM36536.1"/>
    </source>
</evidence>
<reference evidence="2" key="1">
    <citation type="submission" date="2024-07" db="EMBL/GenBank/DDBJ databases">
        <authorList>
            <person name="Kim Y.J."/>
            <person name="Jeong J.Y."/>
        </authorList>
    </citation>
    <scope>NUCLEOTIDE SEQUENCE</scope>
    <source>
        <strain evidence="2">GIHE-MW2</strain>
    </source>
</reference>
<evidence type="ECO:0000256" key="1">
    <source>
        <dbReference type="SAM" id="Phobius"/>
    </source>
</evidence>
<feature type="transmembrane region" description="Helical" evidence="1">
    <location>
        <begin position="143"/>
        <end position="161"/>
    </location>
</feature>
<gene>
    <name evidence="2" type="ORF">ABWT76_005300</name>
</gene>
<proteinExistence type="predicted"/>
<feature type="transmembrane region" description="Helical" evidence="1">
    <location>
        <begin position="108"/>
        <end position="131"/>
    </location>
</feature>
<keyword evidence="1" id="KW-0472">Membrane</keyword>
<keyword evidence="1" id="KW-0812">Transmembrane</keyword>
<dbReference type="EMBL" id="CP159837">
    <property type="protein sequence ID" value="XCM36536.1"/>
    <property type="molecule type" value="Genomic_DNA"/>
</dbReference>
<organism evidence="2">
    <name type="scientific">Planktothricoides raciborskii GIHE-MW2</name>
    <dbReference type="NCBI Taxonomy" id="2792601"/>
    <lineage>
        <taxon>Bacteria</taxon>
        <taxon>Bacillati</taxon>
        <taxon>Cyanobacteriota</taxon>
        <taxon>Cyanophyceae</taxon>
        <taxon>Oscillatoriophycideae</taxon>
        <taxon>Oscillatoriales</taxon>
        <taxon>Oscillatoriaceae</taxon>
        <taxon>Planktothricoides</taxon>
    </lineage>
</organism>
<accession>A0AAU8JCK1</accession>
<protein>
    <submittedName>
        <fullName evidence="2">Actin-binding WH2 domain-containing protein</fullName>
    </submittedName>
</protein>
<dbReference type="AlphaFoldDB" id="A0AAU8JCK1"/>
<feature type="transmembrane region" description="Helical" evidence="1">
    <location>
        <begin position="76"/>
        <end position="96"/>
    </location>
</feature>
<feature type="transmembrane region" description="Helical" evidence="1">
    <location>
        <begin position="42"/>
        <end position="64"/>
    </location>
</feature>
<keyword evidence="1" id="KW-1133">Transmembrane helix</keyword>
<sequence length="236" mass="26979">MMPKQQFAAGKYFSVLIWLLQDRQNFLQEISQNVQLYQKINALLICSSIFFAIYGGIIGASSSWQQALASMVKLPALYLMTLMICLPTLYFFNVFFGSRKPFGQYVALLLSAMAVISVLLFSFAPITLLFMTTTTNNYQFFKLLNVIIFSLTGFLGIKFFYEAMQAFSENELVGQETREKILQLWLILYGLVGCQLGWTLRPFFGNPGMPFELFREMGGNFYLDILRALGEIFGFQ</sequence>
<feature type="transmembrane region" description="Helical" evidence="1">
    <location>
        <begin position="182"/>
        <end position="200"/>
    </location>
</feature>
<name>A0AAU8JCK1_9CYAN</name>